<organism evidence="1 2">
    <name type="scientific">Eretmocerus hayati</name>
    <dbReference type="NCBI Taxonomy" id="131215"/>
    <lineage>
        <taxon>Eukaryota</taxon>
        <taxon>Metazoa</taxon>
        <taxon>Ecdysozoa</taxon>
        <taxon>Arthropoda</taxon>
        <taxon>Hexapoda</taxon>
        <taxon>Insecta</taxon>
        <taxon>Pterygota</taxon>
        <taxon>Neoptera</taxon>
        <taxon>Endopterygota</taxon>
        <taxon>Hymenoptera</taxon>
        <taxon>Apocrita</taxon>
        <taxon>Proctotrupomorpha</taxon>
        <taxon>Chalcidoidea</taxon>
        <taxon>Aphelinidae</taxon>
        <taxon>Aphelininae</taxon>
        <taxon>Eretmocerus</taxon>
    </lineage>
</organism>
<gene>
    <name evidence="1" type="ORF">QAD02_018031</name>
</gene>
<dbReference type="Proteomes" id="UP001239111">
    <property type="component" value="Chromosome 1"/>
</dbReference>
<proteinExistence type="predicted"/>
<evidence type="ECO:0000313" key="1">
    <source>
        <dbReference type="EMBL" id="KAJ8682239.1"/>
    </source>
</evidence>
<evidence type="ECO:0000313" key="2">
    <source>
        <dbReference type="Proteomes" id="UP001239111"/>
    </source>
</evidence>
<dbReference type="EMBL" id="CM056741">
    <property type="protein sequence ID" value="KAJ8682239.1"/>
    <property type="molecule type" value="Genomic_DNA"/>
</dbReference>
<keyword evidence="2" id="KW-1185">Reference proteome</keyword>
<protein>
    <submittedName>
        <fullName evidence="1">Uncharacterized protein</fullName>
    </submittedName>
</protein>
<accession>A0ACC2PF93</accession>
<sequence length="343" mass="38359">MEGRNIFWVLLTCELVMIVASKIMQPDPYSKDLSNLRVNASDPLDIAGLQGDNSFMNWLQEILGYKPTIATTATTPTTSYQPEKCPLCYCGLANKQKIVGGQETEVNEYPWVALLLYRNRFYCGASVINNKYLLTAAHCVDGFQKQHITVRIMEHDRNVHNETVTQDFKVKEIYKHTSYSTTNYNNDIALMKIDGEFEFDHIMKPVCLAEKTKTFSGEMGIATGWGATKQGGPVSATLQAVTVPILSNTECRATKYPSRKITDNMLCAGYQEGMKDSCQGDSGGALHVQTDGLHRIVGVVSWGEGCAKPGYPGVYTRVNRYITWIMRNTEDACYCSEDKNLKF</sequence>
<reference evidence="1" key="1">
    <citation type="submission" date="2023-04" db="EMBL/GenBank/DDBJ databases">
        <title>A chromosome-level genome assembly of the parasitoid wasp Eretmocerus hayati.</title>
        <authorList>
            <person name="Zhong Y."/>
            <person name="Liu S."/>
            <person name="Liu Y."/>
        </authorList>
    </citation>
    <scope>NUCLEOTIDE SEQUENCE</scope>
    <source>
        <strain evidence="1">ZJU_SS_LIU_2023</strain>
    </source>
</reference>
<comment type="caution">
    <text evidence="1">The sequence shown here is derived from an EMBL/GenBank/DDBJ whole genome shotgun (WGS) entry which is preliminary data.</text>
</comment>
<name>A0ACC2PF93_9HYME</name>